<dbReference type="EnsemblMetazoa" id="Aqu2.1.29172_001">
    <property type="protein sequence ID" value="Aqu2.1.29172_001"/>
    <property type="gene ID" value="Aqu2.1.29172"/>
</dbReference>
<evidence type="ECO:0000313" key="1">
    <source>
        <dbReference type="EnsemblMetazoa" id="Aqu2.1.29172_001"/>
    </source>
</evidence>
<evidence type="ECO:0008006" key="2">
    <source>
        <dbReference type="Google" id="ProtNLM"/>
    </source>
</evidence>
<organism evidence="1">
    <name type="scientific">Amphimedon queenslandica</name>
    <name type="common">Sponge</name>
    <dbReference type="NCBI Taxonomy" id="400682"/>
    <lineage>
        <taxon>Eukaryota</taxon>
        <taxon>Metazoa</taxon>
        <taxon>Porifera</taxon>
        <taxon>Demospongiae</taxon>
        <taxon>Heteroscleromorpha</taxon>
        <taxon>Haplosclerida</taxon>
        <taxon>Niphatidae</taxon>
        <taxon>Amphimedon</taxon>
    </lineage>
</organism>
<name>A0A1X7UP44_AMPQE</name>
<protein>
    <recommendedName>
        <fullName evidence="2">DDE-1 domain-containing protein</fullName>
    </recommendedName>
</protein>
<sequence>MATDNSVIQKYFDILEDTLKENSLFNNPTHIFNCDETGLQLNPKPLNVVSGRGAKNVSEITGEGKSQITVLACTCRGVSEVGPEGGLGPTIKVAL</sequence>
<dbReference type="InParanoid" id="A0A1X7UP44"/>
<accession>A0A1X7UP44</accession>
<reference evidence="1" key="1">
    <citation type="submission" date="2017-05" db="UniProtKB">
        <authorList>
            <consortium name="EnsemblMetazoa"/>
        </authorList>
    </citation>
    <scope>IDENTIFICATION</scope>
</reference>
<dbReference type="AlphaFoldDB" id="A0A1X7UP44"/>
<proteinExistence type="predicted"/>